<gene>
    <name evidence="1" type="ORF">OMM_09570</name>
</gene>
<dbReference type="EMBL" id="ATBP01000633">
    <property type="protein sequence ID" value="ETR69472.1"/>
    <property type="molecule type" value="Genomic_DNA"/>
</dbReference>
<dbReference type="SUPFAM" id="SSF57783">
    <property type="entry name" value="Zinc beta-ribbon"/>
    <property type="match status" value="1"/>
</dbReference>
<name>A0A1V1P3K8_9BACT</name>
<proteinExistence type="predicted"/>
<evidence type="ECO:0000313" key="1">
    <source>
        <dbReference type="EMBL" id="ETR69472.1"/>
    </source>
</evidence>
<accession>A0A1V1P3K8</accession>
<evidence type="ECO:0000313" key="2">
    <source>
        <dbReference type="Proteomes" id="UP000189670"/>
    </source>
</evidence>
<organism evidence="1 2">
    <name type="scientific">Candidatus Magnetoglobus multicellularis str. Araruama</name>
    <dbReference type="NCBI Taxonomy" id="890399"/>
    <lineage>
        <taxon>Bacteria</taxon>
        <taxon>Pseudomonadati</taxon>
        <taxon>Thermodesulfobacteriota</taxon>
        <taxon>Desulfobacteria</taxon>
        <taxon>Desulfobacterales</taxon>
        <taxon>Desulfobacteraceae</taxon>
        <taxon>Candidatus Magnetoglobus</taxon>
    </lineage>
</organism>
<reference evidence="2" key="1">
    <citation type="submission" date="2012-11" db="EMBL/GenBank/DDBJ databases">
        <authorList>
            <person name="Lucero-Rivera Y.E."/>
            <person name="Tovar-Ramirez D."/>
        </authorList>
    </citation>
    <scope>NUCLEOTIDE SEQUENCE [LARGE SCALE GENOMIC DNA]</scope>
    <source>
        <strain evidence="2">Araruama</strain>
    </source>
</reference>
<dbReference type="Proteomes" id="UP000189670">
    <property type="component" value="Unassembled WGS sequence"/>
</dbReference>
<protein>
    <submittedName>
        <fullName evidence="1">TOPRIM domain-containing protein</fullName>
    </submittedName>
</protein>
<comment type="caution">
    <text evidence="1">The sequence shown here is derived from an EMBL/GenBank/DDBJ whole genome shotgun (WGS) entry which is preliminary data.</text>
</comment>
<dbReference type="AlphaFoldDB" id="A0A1V1P3K8"/>
<sequence length="162" mass="18470">MGYSYTQIKELADRVRHISLSDVISITGALRDKYDNNKWHTSIGTISITGQKFMNWSVQKGGGGAIDLIIHLYQLDFISAVLFLAERFSNPHCPSPHTLCEKNDIFRPPEKNKNHLPAIIHYLNHKRRIPMNLICQLVKTGQIYADNRSNAVFLLLGKEKIL</sequence>